<feature type="domain" description="ATPase AAA-type core" evidence="2">
    <location>
        <begin position="183"/>
        <end position="310"/>
    </location>
</feature>
<dbReference type="InterPro" id="IPR027417">
    <property type="entry name" value="P-loop_NTPase"/>
</dbReference>
<protein>
    <submittedName>
        <fullName evidence="3">AAA family ATPase</fullName>
    </submittedName>
</protein>
<sequence>MLDRIEIEGFKSIRQMVLDLRPVNVLIGANGAGKSNFIGVFVLLQRMMEGRLQLHVAQAGGADTLLHFGRKQTSELRLRLRYQPDKTFYRVTLVPSAHDALIYGAENYGVDGGFGFHSDGFGVQTETGLLAGLPGQAGQHKTQVHQVLAGVRVHHFHDTSAAAKVKQSQDINDNEALRSDASNLAAFLFLLREKHPDSYRRLVATVRLAAPFFDDFRLRPSPFNEQKILLEWSERGSDAYFNAHALSDGTLRFICLATLLLQPAPPPLIIIDEPELGLHPYAIQLLADLVSSASEKSQVILSTQSVTLVNQFAPEDLVVVDRSGKESLFRRLSPEETQSWLDSYSLGELWEKNVIGGRPG</sequence>
<dbReference type="GO" id="GO:0000731">
    <property type="term" value="P:DNA synthesis involved in DNA repair"/>
    <property type="evidence" value="ECO:0007669"/>
    <property type="project" value="TreeGrafter"/>
</dbReference>
<dbReference type="PIRSF" id="PIRSF029347">
    <property type="entry name" value="RecF"/>
    <property type="match status" value="1"/>
</dbReference>
<dbReference type="PANTHER" id="PTHR32182">
    <property type="entry name" value="DNA REPLICATION AND REPAIR PROTEIN RECF"/>
    <property type="match status" value="1"/>
</dbReference>
<gene>
    <name evidence="3" type="ORF">HG543_50260</name>
</gene>
<evidence type="ECO:0000259" key="2">
    <source>
        <dbReference type="Pfam" id="PF13304"/>
    </source>
</evidence>
<dbReference type="InterPro" id="IPR003959">
    <property type="entry name" value="ATPase_AAA_core"/>
</dbReference>
<dbReference type="EMBL" id="JABBJJ010000509">
    <property type="protein sequence ID" value="NMO22991.1"/>
    <property type="molecule type" value="Genomic_DNA"/>
</dbReference>
<dbReference type="Pfam" id="PF13175">
    <property type="entry name" value="AAA_15"/>
    <property type="match status" value="1"/>
</dbReference>
<proteinExistence type="predicted"/>
<accession>A0A848LZE1</accession>
<feature type="domain" description="Endonuclease GajA/Old nuclease/RecF-like AAA" evidence="1">
    <location>
        <begin position="1"/>
        <end position="43"/>
    </location>
</feature>
<dbReference type="InterPro" id="IPR041685">
    <property type="entry name" value="AAA_GajA/Old/RecF-like"/>
</dbReference>
<dbReference type="Proteomes" id="UP000518300">
    <property type="component" value="Unassembled WGS sequence"/>
</dbReference>
<dbReference type="GO" id="GO:0005524">
    <property type="term" value="F:ATP binding"/>
    <property type="evidence" value="ECO:0007669"/>
    <property type="project" value="InterPro"/>
</dbReference>
<dbReference type="GO" id="GO:0016887">
    <property type="term" value="F:ATP hydrolysis activity"/>
    <property type="evidence" value="ECO:0007669"/>
    <property type="project" value="InterPro"/>
</dbReference>
<dbReference type="PANTHER" id="PTHR32182:SF22">
    <property type="entry name" value="ATP-DEPENDENT ENDONUCLEASE, OLD FAMILY-RELATED"/>
    <property type="match status" value="1"/>
</dbReference>
<dbReference type="SUPFAM" id="SSF52540">
    <property type="entry name" value="P-loop containing nucleoside triphosphate hydrolases"/>
    <property type="match status" value="1"/>
</dbReference>
<evidence type="ECO:0000313" key="4">
    <source>
        <dbReference type="Proteomes" id="UP000518300"/>
    </source>
</evidence>
<name>A0A848LZE1_9BACT</name>
<evidence type="ECO:0000313" key="3">
    <source>
        <dbReference type="EMBL" id="NMO22991.1"/>
    </source>
</evidence>
<dbReference type="InterPro" id="IPR014555">
    <property type="entry name" value="RecF-like"/>
</dbReference>
<comment type="caution">
    <text evidence="3">The sequence shown here is derived from an EMBL/GenBank/DDBJ whole genome shotgun (WGS) entry which is preliminary data.</text>
</comment>
<dbReference type="AlphaFoldDB" id="A0A848LZE1"/>
<dbReference type="Pfam" id="PF13304">
    <property type="entry name" value="AAA_21"/>
    <property type="match status" value="1"/>
</dbReference>
<dbReference type="RefSeq" id="WP_169352105.1">
    <property type="nucleotide sequence ID" value="NZ_JABBJJ010000509.1"/>
</dbReference>
<dbReference type="GO" id="GO:0006302">
    <property type="term" value="P:double-strand break repair"/>
    <property type="evidence" value="ECO:0007669"/>
    <property type="project" value="TreeGrafter"/>
</dbReference>
<organism evidence="3 4">
    <name type="scientific">Pyxidicoccus fallax</name>
    <dbReference type="NCBI Taxonomy" id="394095"/>
    <lineage>
        <taxon>Bacteria</taxon>
        <taxon>Pseudomonadati</taxon>
        <taxon>Myxococcota</taxon>
        <taxon>Myxococcia</taxon>
        <taxon>Myxococcales</taxon>
        <taxon>Cystobacterineae</taxon>
        <taxon>Myxococcaceae</taxon>
        <taxon>Pyxidicoccus</taxon>
    </lineage>
</organism>
<keyword evidence="4" id="KW-1185">Reference proteome</keyword>
<reference evidence="3 4" key="1">
    <citation type="submission" date="2020-04" db="EMBL/GenBank/DDBJ databases">
        <title>Draft genome of Pyxidicoccus fallax type strain.</title>
        <authorList>
            <person name="Whitworth D.E."/>
        </authorList>
    </citation>
    <scope>NUCLEOTIDE SEQUENCE [LARGE SCALE GENOMIC DNA]</scope>
    <source>
        <strain evidence="3 4">DSM 14698</strain>
    </source>
</reference>
<dbReference type="Gene3D" id="3.40.50.300">
    <property type="entry name" value="P-loop containing nucleotide triphosphate hydrolases"/>
    <property type="match status" value="2"/>
</dbReference>
<evidence type="ECO:0000259" key="1">
    <source>
        <dbReference type="Pfam" id="PF13175"/>
    </source>
</evidence>